<dbReference type="GO" id="GO:0008932">
    <property type="term" value="F:lytic endotransglycosylase activity"/>
    <property type="evidence" value="ECO:0007669"/>
    <property type="project" value="UniProtKB-UniRule"/>
</dbReference>
<dbReference type="Gene3D" id="2.40.40.10">
    <property type="entry name" value="RlpA-like domain"/>
    <property type="match status" value="1"/>
</dbReference>
<dbReference type="KEGG" id="cyn:Cyan7425_3340"/>
<reference evidence="7" key="1">
    <citation type="submission" date="2009-01" db="EMBL/GenBank/DDBJ databases">
        <title>Complete sequence of chromosome Cyanothece sp. PCC 7425.</title>
        <authorList>
            <consortium name="US DOE Joint Genome Institute"/>
            <person name="Lucas S."/>
            <person name="Copeland A."/>
            <person name="Lapidus A."/>
            <person name="Glavina del Rio T."/>
            <person name="Dalin E."/>
            <person name="Tice H."/>
            <person name="Bruce D."/>
            <person name="Goodwin L."/>
            <person name="Pitluck S."/>
            <person name="Sims D."/>
            <person name="Meineke L."/>
            <person name="Brettin T."/>
            <person name="Detter J.C."/>
            <person name="Han C."/>
            <person name="Larimer F."/>
            <person name="Land M."/>
            <person name="Hauser L."/>
            <person name="Kyrpides N."/>
            <person name="Ovchinnikova G."/>
            <person name="Liberton M."/>
            <person name="Stoeckel J."/>
            <person name="Banerjee A."/>
            <person name="Singh A."/>
            <person name="Page L."/>
            <person name="Sato H."/>
            <person name="Zhao L."/>
            <person name="Sherman L."/>
            <person name="Pakrasi H."/>
            <person name="Richardson P."/>
        </authorList>
    </citation>
    <scope>NUCLEOTIDE SEQUENCE</scope>
    <source>
        <strain evidence="7">PCC 7425</strain>
    </source>
</reference>
<comment type="function">
    <text evidence="3">Lytic transglycosylase with a strong preference for naked glycan strands that lack stem peptides.</text>
</comment>
<dbReference type="EMBL" id="CP001344">
    <property type="protein sequence ID" value="ACL45665.1"/>
    <property type="molecule type" value="Genomic_DNA"/>
</dbReference>
<dbReference type="HAMAP" id="MF_02071">
    <property type="entry name" value="RlpA"/>
    <property type="match status" value="1"/>
</dbReference>
<dbReference type="Pfam" id="PF03330">
    <property type="entry name" value="DPBB_1"/>
    <property type="match status" value="1"/>
</dbReference>
<feature type="domain" description="RlpA-like protein double-psi beta-barrel" evidence="6">
    <location>
        <begin position="266"/>
        <end position="353"/>
    </location>
</feature>
<dbReference type="InterPro" id="IPR036908">
    <property type="entry name" value="RlpA-like_sf"/>
</dbReference>
<dbReference type="GO" id="GO:0071555">
    <property type="term" value="P:cell wall organization"/>
    <property type="evidence" value="ECO:0007669"/>
    <property type="project" value="UniProtKB-KW"/>
</dbReference>
<evidence type="ECO:0000256" key="1">
    <source>
        <dbReference type="ARBA" id="ARBA00023239"/>
    </source>
</evidence>
<evidence type="ECO:0000256" key="5">
    <source>
        <dbReference type="SAM" id="MobiDB-lite"/>
    </source>
</evidence>
<dbReference type="InterPro" id="IPR009009">
    <property type="entry name" value="RlpA-like_DPBB"/>
</dbReference>
<evidence type="ECO:0000256" key="2">
    <source>
        <dbReference type="ARBA" id="ARBA00023316"/>
    </source>
</evidence>
<evidence type="ECO:0000259" key="6">
    <source>
        <dbReference type="Pfam" id="PF03330"/>
    </source>
</evidence>
<dbReference type="HOGENOM" id="CLU_042923_0_0_3"/>
<dbReference type="STRING" id="395961.Cyan7425_3340"/>
<sequence>MTQPILTGLTTAFFLTTGLISLTRAGDSQLVPQTKTHSPRSLRLESLQPSSSGAKSPITIASKTEPFNSHAAAPVKVGERQSQTPNDPAGITQVYSHTLKHRPAVTLYVRGIPVVTFVGQSETEAGIKVAASQPMQAPLASQPQTTAAVLPNRSNTNPLEQATALAATLNQLHQQGFNAEQIRVSWNTQQQAYLVYADRQPLLLLNQQVLPPSPQGNLAQAALAITNRLRRQLGNASALASIPAAPAPQLTRVTPRAVLVGSTRLTGVASWYGPGFHGARTASGEAFNQYDLTAAHRSLPFGTQVRVTNLNNGRSVVVRINDRGPFSGGRILDLSKGAARVLGVLGSGVAPVRLDILR</sequence>
<dbReference type="NCBIfam" id="TIGR00413">
    <property type="entry name" value="rlpA"/>
    <property type="match status" value="1"/>
</dbReference>
<dbReference type="PANTHER" id="PTHR34183:SF8">
    <property type="entry name" value="ENDOLYTIC PEPTIDOGLYCAN TRANSGLYCOSYLASE RLPA-RELATED"/>
    <property type="match status" value="1"/>
</dbReference>
<evidence type="ECO:0000256" key="4">
    <source>
        <dbReference type="RuleBase" id="RU003495"/>
    </source>
</evidence>
<feature type="region of interest" description="Disordered" evidence="5">
    <location>
        <begin position="29"/>
        <end position="88"/>
    </location>
</feature>
<dbReference type="AlphaFoldDB" id="B8HPV6"/>
<dbReference type="eggNOG" id="COG0797">
    <property type="taxonomic scope" value="Bacteria"/>
</dbReference>
<protein>
    <recommendedName>
        <fullName evidence="3">Probable endolytic peptidoglycan transglycosylase RlpA</fullName>
        <ecNumber evidence="3">4.2.2.-</ecNumber>
    </recommendedName>
</protein>
<dbReference type="CDD" id="cd22268">
    <property type="entry name" value="DPBB_RlpA-like"/>
    <property type="match status" value="1"/>
</dbReference>
<name>B8HPV6_CYAP4</name>
<keyword evidence="1 3" id="KW-0456">Lyase</keyword>
<dbReference type="SUPFAM" id="SSF50685">
    <property type="entry name" value="Barwin-like endoglucanases"/>
    <property type="match status" value="1"/>
</dbReference>
<keyword evidence="2 3" id="KW-0961">Cell wall biogenesis/degradation</keyword>
<evidence type="ECO:0000313" key="7">
    <source>
        <dbReference type="EMBL" id="ACL45665.1"/>
    </source>
</evidence>
<keyword evidence="7" id="KW-0449">Lipoprotein</keyword>
<dbReference type="GO" id="GO:0000270">
    <property type="term" value="P:peptidoglycan metabolic process"/>
    <property type="evidence" value="ECO:0007669"/>
    <property type="project" value="UniProtKB-UniRule"/>
</dbReference>
<evidence type="ECO:0000256" key="3">
    <source>
        <dbReference type="HAMAP-Rule" id="MF_02071"/>
    </source>
</evidence>
<accession>B8HPV6</accession>
<feature type="compositionally biased region" description="Polar residues" evidence="5">
    <location>
        <begin position="47"/>
        <end position="67"/>
    </location>
</feature>
<gene>
    <name evidence="3" type="primary">rlpA</name>
    <name evidence="7" type="ordered locus">Cyan7425_3340</name>
</gene>
<dbReference type="EC" id="4.2.2.-" evidence="3"/>
<proteinExistence type="inferred from homology"/>
<dbReference type="InterPro" id="IPR034718">
    <property type="entry name" value="RlpA"/>
</dbReference>
<dbReference type="PANTHER" id="PTHR34183">
    <property type="entry name" value="ENDOLYTIC PEPTIDOGLYCAN TRANSGLYCOSYLASE RLPA"/>
    <property type="match status" value="1"/>
</dbReference>
<organism evidence="7">
    <name type="scientific">Cyanothece sp. (strain PCC 7425 / ATCC 29141)</name>
    <dbReference type="NCBI Taxonomy" id="395961"/>
    <lineage>
        <taxon>Bacteria</taxon>
        <taxon>Bacillati</taxon>
        <taxon>Cyanobacteriota</taxon>
        <taxon>Cyanophyceae</taxon>
        <taxon>Gomontiellales</taxon>
        <taxon>Cyanothecaceae</taxon>
        <taxon>Cyanothece</taxon>
    </lineage>
</organism>
<dbReference type="InterPro" id="IPR012997">
    <property type="entry name" value="RplA"/>
</dbReference>
<comment type="similarity">
    <text evidence="3 4">Belongs to the RlpA family.</text>
</comment>
<dbReference type="OrthoDB" id="9779128at2"/>